<dbReference type="Proteomes" id="UP000072741">
    <property type="component" value="Unassembled WGS sequence"/>
</dbReference>
<evidence type="ECO:0000256" key="1">
    <source>
        <dbReference type="ARBA" id="ARBA00009981"/>
    </source>
</evidence>
<comment type="caution">
    <text evidence="2">The sequence shown here is derived from an EMBL/GenBank/DDBJ whole genome shotgun (WGS) entry which is preliminary data.</text>
</comment>
<sequence>MPRPLLADAVASISELKADPIKVVASGAGMPVAVIDHGKPIFYCVPAATYEAMMDLLDDAELLVLVKTRQHEASVRMSLKNL</sequence>
<keyword evidence="3" id="KW-1185">Reference proteome</keyword>
<dbReference type="EMBL" id="LDSL01000183">
    <property type="protein sequence ID" value="KTT14557.1"/>
    <property type="molecule type" value="Genomic_DNA"/>
</dbReference>
<proteinExistence type="inferred from homology"/>
<name>A0A147GLT4_9BURK</name>
<evidence type="ECO:0000313" key="2">
    <source>
        <dbReference type="EMBL" id="KTT14557.1"/>
    </source>
</evidence>
<comment type="similarity">
    <text evidence="1">Belongs to the phD/YefM antitoxin family.</text>
</comment>
<dbReference type="RefSeq" id="WP_058644313.1">
    <property type="nucleotide sequence ID" value="NZ_LDSL01000183.1"/>
</dbReference>
<accession>A0A147GLT4</accession>
<reference evidence="2 3" key="1">
    <citation type="journal article" date="2016" name="Front. Microbiol.">
        <title>Genomic Resource of Rice Seed Associated Bacteria.</title>
        <authorList>
            <person name="Midha S."/>
            <person name="Bansal K."/>
            <person name="Sharma S."/>
            <person name="Kumar N."/>
            <person name="Patil P.P."/>
            <person name="Chaudhry V."/>
            <person name="Patil P.B."/>
        </authorList>
    </citation>
    <scope>NUCLEOTIDE SEQUENCE [LARGE SCALE GENOMIC DNA]</scope>
    <source>
        <strain evidence="2 3">NS331</strain>
    </source>
</reference>
<evidence type="ECO:0000313" key="3">
    <source>
        <dbReference type="Proteomes" id="UP000072741"/>
    </source>
</evidence>
<dbReference type="OrthoDB" id="5297687at2"/>
<gene>
    <name evidence="2" type="ORF">NS331_23340</name>
</gene>
<dbReference type="SUPFAM" id="SSF143120">
    <property type="entry name" value="YefM-like"/>
    <property type="match status" value="1"/>
</dbReference>
<dbReference type="InterPro" id="IPR036165">
    <property type="entry name" value="YefM-like_sf"/>
</dbReference>
<dbReference type="AlphaFoldDB" id="A0A147GLT4"/>
<organism evidence="2 3">
    <name type="scientific">Pseudacidovorax intermedius</name>
    <dbReference type="NCBI Taxonomy" id="433924"/>
    <lineage>
        <taxon>Bacteria</taxon>
        <taxon>Pseudomonadati</taxon>
        <taxon>Pseudomonadota</taxon>
        <taxon>Betaproteobacteria</taxon>
        <taxon>Burkholderiales</taxon>
        <taxon>Comamonadaceae</taxon>
        <taxon>Pseudacidovorax</taxon>
    </lineage>
</organism>
<protein>
    <submittedName>
        <fullName evidence="2">Antitoxin</fullName>
    </submittedName>
</protein>